<dbReference type="EMBL" id="OBEI01000016">
    <property type="protein sequence ID" value="SNZ11783.1"/>
    <property type="molecule type" value="Genomic_DNA"/>
</dbReference>
<keyword evidence="8" id="KW-0675">Receptor</keyword>
<feature type="domain" description="TonB-dependent receptor plug" evidence="13">
    <location>
        <begin position="35"/>
        <end position="142"/>
    </location>
</feature>
<evidence type="ECO:0000259" key="12">
    <source>
        <dbReference type="Pfam" id="PF00593"/>
    </source>
</evidence>
<keyword evidence="4 10" id="KW-0812">Transmembrane</keyword>
<dbReference type="AlphaFoldDB" id="A0A285NS88"/>
<dbReference type="RefSeq" id="WP_180754076.1">
    <property type="nucleotide sequence ID" value="NZ_OBEI01000016.1"/>
</dbReference>
<dbReference type="Proteomes" id="UP000219036">
    <property type="component" value="Unassembled WGS sequence"/>
</dbReference>
<keyword evidence="15" id="KW-1185">Reference proteome</keyword>
<organism evidence="14 15">
    <name type="scientific">Persephonella hydrogeniphila</name>
    <dbReference type="NCBI Taxonomy" id="198703"/>
    <lineage>
        <taxon>Bacteria</taxon>
        <taxon>Pseudomonadati</taxon>
        <taxon>Aquificota</taxon>
        <taxon>Aquificia</taxon>
        <taxon>Aquificales</taxon>
        <taxon>Hydrogenothermaceae</taxon>
        <taxon>Persephonella</taxon>
    </lineage>
</organism>
<evidence type="ECO:0000256" key="2">
    <source>
        <dbReference type="ARBA" id="ARBA00022448"/>
    </source>
</evidence>
<evidence type="ECO:0000256" key="4">
    <source>
        <dbReference type="ARBA" id="ARBA00022692"/>
    </source>
</evidence>
<evidence type="ECO:0000256" key="3">
    <source>
        <dbReference type="ARBA" id="ARBA00022452"/>
    </source>
</evidence>
<dbReference type="GO" id="GO:0009279">
    <property type="term" value="C:cell outer membrane"/>
    <property type="evidence" value="ECO:0007669"/>
    <property type="project" value="UniProtKB-SubCell"/>
</dbReference>
<sequence>MKKLFLAALLTFPAFGYQIEGISVESGYGTESLLSEITSPADLITDKEIEEKHPFDIREIIFNRDGFSFSSNGGFGQTTSIYLWGTDTKYTNFMIDGIRIFDPSTIGFTPFYEHFLIEDIQQVEIVKGVQSGVWGADAVGGVINIVTKKPEEGFHVNLKGLIGDYNTKKSGIRLSYANKKLDVLLGYYWFKTSGFSAAESVKGSAEYGKRWDELGWERDPYRNETINFKMGWNITENDRFETVVKTIDAVVHYDFDAGIDAKDYDDPLGYGMGEYFYHYSQMSYKLGYTKKIGNHSFNTYFSKSQFERSYYGGYKGEYREYVLKDRYRYKVGFLSFGFSRQDFINQKSTGIYLNKRYHNNGYFITNVFTVDRFVLSQSIRHDSYSAFKDKTTFKIGGKYFIKEKLYLSANYGTGYKVPSLFQVYGNGSSIVYNPDLKPENAVQWDVGLGYKGFKASYFKYSIKDMIDFRTISFYPYRGEYYNKRGKTKIRGIDISYSRYIDSASLFVRLNYTYLDSKDPDTGKRLLRRPLNQIGFDIVWYVDKNVNTGISGSYIGKRKDRYYDYGTYSYVETSTGYYTVINAFANFQITENFLAYVKLNNLTDKYYQTVAGYATEGRSLYAGIQLKW</sequence>
<reference evidence="15" key="1">
    <citation type="submission" date="2017-09" db="EMBL/GenBank/DDBJ databases">
        <authorList>
            <person name="Varghese N."/>
            <person name="Submissions S."/>
        </authorList>
    </citation>
    <scope>NUCLEOTIDE SEQUENCE [LARGE SCALE GENOMIC DNA]</scope>
    <source>
        <strain evidence="15">DSM 15103</strain>
    </source>
</reference>
<dbReference type="PROSITE" id="PS52016">
    <property type="entry name" value="TONB_DEPENDENT_REC_3"/>
    <property type="match status" value="1"/>
</dbReference>
<keyword evidence="2 10" id="KW-0813">Transport</keyword>
<dbReference type="GO" id="GO:0044718">
    <property type="term" value="P:siderophore transmembrane transport"/>
    <property type="evidence" value="ECO:0007669"/>
    <property type="project" value="TreeGrafter"/>
</dbReference>
<comment type="similarity">
    <text evidence="10 11">Belongs to the TonB-dependent receptor family.</text>
</comment>
<gene>
    <name evidence="14" type="ORF">SAMN06265182_2120</name>
</gene>
<evidence type="ECO:0000313" key="14">
    <source>
        <dbReference type="EMBL" id="SNZ11783.1"/>
    </source>
</evidence>
<dbReference type="Pfam" id="PF07715">
    <property type="entry name" value="Plug"/>
    <property type="match status" value="1"/>
</dbReference>
<keyword evidence="5" id="KW-0732">Signal</keyword>
<dbReference type="CDD" id="cd01347">
    <property type="entry name" value="ligand_gated_channel"/>
    <property type="match status" value="1"/>
</dbReference>
<protein>
    <submittedName>
        <fullName evidence="14">Vitamin B12 transporter</fullName>
    </submittedName>
</protein>
<evidence type="ECO:0000256" key="7">
    <source>
        <dbReference type="ARBA" id="ARBA00023136"/>
    </source>
</evidence>
<dbReference type="InterPro" id="IPR039426">
    <property type="entry name" value="TonB-dep_rcpt-like"/>
</dbReference>
<evidence type="ECO:0000256" key="5">
    <source>
        <dbReference type="ARBA" id="ARBA00022729"/>
    </source>
</evidence>
<dbReference type="Gene3D" id="2.170.130.10">
    <property type="entry name" value="TonB-dependent receptor, plug domain"/>
    <property type="match status" value="1"/>
</dbReference>
<keyword evidence="3 10" id="KW-1134">Transmembrane beta strand</keyword>
<evidence type="ECO:0000313" key="15">
    <source>
        <dbReference type="Proteomes" id="UP000219036"/>
    </source>
</evidence>
<dbReference type="InterPro" id="IPR000531">
    <property type="entry name" value="Beta-barrel_TonB"/>
</dbReference>
<evidence type="ECO:0000256" key="9">
    <source>
        <dbReference type="ARBA" id="ARBA00023237"/>
    </source>
</evidence>
<dbReference type="Pfam" id="PF00593">
    <property type="entry name" value="TonB_dep_Rec_b-barrel"/>
    <property type="match status" value="1"/>
</dbReference>
<keyword evidence="7 10" id="KW-0472">Membrane</keyword>
<evidence type="ECO:0000256" key="1">
    <source>
        <dbReference type="ARBA" id="ARBA00004571"/>
    </source>
</evidence>
<dbReference type="InterPro" id="IPR036942">
    <property type="entry name" value="Beta-barrel_TonB_sf"/>
</dbReference>
<keyword evidence="6 11" id="KW-0798">TonB box</keyword>
<evidence type="ECO:0000256" key="10">
    <source>
        <dbReference type="PROSITE-ProRule" id="PRU01360"/>
    </source>
</evidence>
<dbReference type="InterPro" id="IPR037066">
    <property type="entry name" value="Plug_dom_sf"/>
</dbReference>
<proteinExistence type="inferred from homology"/>
<dbReference type="SUPFAM" id="SSF56935">
    <property type="entry name" value="Porins"/>
    <property type="match status" value="1"/>
</dbReference>
<dbReference type="PANTHER" id="PTHR30069:SF29">
    <property type="entry name" value="HEMOGLOBIN AND HEMOGLOBIN-HAPTOGLOBIN-BINDING PROTEIN 1-RELATED"/>
    <property type="match status" value="1"/>
</dbReference>
<keyword evidence="9 10" id="KW-0998">Cell outer membrane</keyword>
<dbReference type="PANTHER" id="PTHR30069">
    <property type="entry name" value="TONB-DEPENDENT OUTER MEMBRANE RECEPTOR"/>
    <property type="match status" value="1"/>
</dbReference>
<evidence type="ECO:0000259" key="13">
    <source>
        <dbReference type="Pfam" id="PF07715"/>
    </source>
</evidence>
<dbReference type="InterPro" id="IPR012910">
    <property type="entry name" value="Plug_dom"/>
</dbReference>
<evidence type="ECO:0000256" key="6">
    <source>
        <dbReference type="ARBA" id="ARBA00023077"/>
    </source>
</evidence>
<dbReference type="Gene3D" id="2.40.170.20">
    <property type="entry name" value="TonB-dependent receptor, beta-barrel domain"/>
    <property type="match status" value="1"/>
</dbReference>
<name>A0A285NS88_9AQUI</name>
<evidence type="ECO:0000256" key="8">
    <source>
        <dbReference type="ARBA" id="ARBA00023170"/>
    </source>
</evidence>
<evidence type="ECO:0000256" key="11">
    <source>
        <dbReference type="RuleBase" id="RU003357"/>
    </source>
</evidence>
<feature type="domain" description="TonB-dependent receptor-like beta-barrel" evidence="12">
    <location>
        <begin position="193"/>
        <end position="601"/>
    </location>
</feature>
<comment type="subcellular location">
    <subcellularLocation>
        <location evidence="1 10">Cell outer membrane</location>
        <topology evidence="1 10">Multi-pass membrane protein</topology>
    </subcellularLocation>
</comment>
<accession>A0A285NS88</accession>
<dbReference type="GO" id="GO:0015344">
    <property type="term" value="F:siderophore uptake transmembrane transporter activity"/>
    <property type="evidence" value="ECO:0007669"/>
    <property type="project" value="TreeGrafter"/>
</dbReference>